<dbReference type="SUPFAM" id="SSF48498">
    <property type="entry name" value="Tetracyclin repressor-like, C-terminal domain"/>
    <property type="match status" value="1"/>
</dbReference>
<dbReference type="Proteomes" id="UP000256269">
    <property type="component" value="Unassembled WGS sequence"/>
</dbReference>
<evidence type="ECO:0000259" key="7">
    <source>
        <dbReference type="PROSITE" id="PS50977"/>
    </source>
</evidence>
<dbReference type="Pfam" id="PF13977">
    <property type="entry name" value="TetR_C_6"/>
    <property type="match status" value="1"/>
</dbReference>
<protein>
    <submittedName>
        <fullName evidence="8">AcrR family transcriptional regulator</fullName>
    </submittedName>
</protein>
<dbReference type="GO" id="GO:0003700">
    <property type="term" value="F:DNA-binding transcription factor activity"/>
    <property type="evidence" value="ECO:0007669"/>
    <property type="project" value="TreeGrafter"/>
</dbReference>
<gene>
    <name evidence="8" type="ORF">BCF44_112308</name>
</gene>
<keyword evidence="3 5" id="KW-0238">DNA-binding</keyword>
<keyword evidence="9" id="KW-1185">Reference proteome</keyword>
<dbReference type="PROSITE" id="PS50977">
    <property type="entry name" value="HTH_TETR_2"/>
    <property type="match status" value="1"/>
</dbReference>
<evidence type="ECO:0000256" key="6">
    <source>
        <dbReference type="SAM" id="MobiDB-lite"/>
    </source>
</evidence>
<accession>A0A3E0HB02</accession>
<dbReference type="InterPro" id="IPR039538">
    <property type="entry name" value="BetI_C"/>
</dbReference>
<reference evidence="8 9" key="1">
    <citation type="submission" date="2018-08" db="EMBL/GenBank/DDBJ databases">
        <title>Genomic Encyclopedia of Archaeal and Bacterial Type Strains, Phase II (KMG-II): from individual species to whole genera.</title>
        <authorList>
            <person name="Goeker M."/>
        </authorList>
    </citation>
    <scope>NUCLEOTIDE SEQUENCE [LARGE SCALE GENOMIC DNA]</scope>
    <source>
        <strain evidence="8 9">DSM 45791</strain>
    </source>
</reference>
<dbReference type="Gene3D" id="1.10.357.10">
    <property type="entry name" value="Tetracycline Repressor, domain 2"/>
    <property type="match status" value="1"/>
</dbReference>
<dbReference type="InterPro" id="IPR009057">
    <property type="entry name" value="Homeodomain-like_sf"/>
</dbReference>
<evidence type="ECO:0000256" key="1">
    <source>
        <dbReference type="ARBA" id="ARBA00022491"/>
    </source>
</evidence>
<dbReference type="PRINTS" id="PR00455">
    <property type="entry name" value="HTHTETR"/>
</dbReference>
<feature type="region of interest" description="Disordered" evidence="6">
    <location>
        <begin position="199"/>
        <end position="218"/>
    </location>
</feature>
<dbReference type="AlphaFoldDB" id="A0A3E0HB02"/>
<dbReference type="PANTHER" id="PTHR30055:SF234">
    <property type="entry name" value="HTH-TYPE TRANSCRIPTIONAL REGULATOR BETI"/>
    <property type="match status" value="1"/>
</dbReference>
<dbReference type="EMBL" id="QUNO01000012">
    <property type="protein sequence ID" value="REH41224.1"/>
    <property type="molecule type" value="Genomic_DNA"/>
</dbReference>
<evidence type="ECO:0000313" key="9">
    <source>
        <dbReference type="Proteomes" id="UP000256269"/>
    </source>
</evidence>
<dbReference type="PANTHER" id="PTHR30055">
    <property type="entry name" value="HTH-TYPE TRANSCRIPTIONAL REGULATOR RUTR"/>
    <property type="match status" value="1"/>
</dbReference>
<evidence type="ECO:0000313" key="8">
    <source>
        <dbReference type="EMBL" id="REH41224.1"/>
    </source>
</evidence>
<feature type="domain" description="HTH tetR-type" evidence="7">
    <location>
        <begin position="8"/>
        <end position="68"/>
    </location>
</feature>
<evidence type="ECO:0000256" key="5">
    <source>
        <dbReference type="PROSITE-ProRule" id="PRU00335"/>
    </source>
</evidence>
<proteinExistence type="predicted"/>
<comment type="caution">
    <text evidence="8">The sequence shown here is derived from an EMBL/GenBank/DDBJ whole genome shotgun (WGS) entry which is preliminary data.</text>
</comment>
<keyword evidence="4" id="KW-0804">Transcription</keyword>
<evidence type="ECO:0000256" key="3">
    <source>
        <dbReference type="ARBA" id="ARBA00023125"/>
    </source>
</evidence>
<feature type="DNA-binding region" description="H-T-H motif" evidence="5">
    <location>
        <begin position="31"/>
        <end position="50"/>
    </location>
</feature>
<dbReference type="RefSeq" id="WP_116178384.1">
    <property type="nucleotide sequence ID" value="NZ_CP144375.1"/>
</dbReference>
<organism evidence="8 9">
    <name type="scientific">Kutzneria buriramensis</name>
    <dbReference type="NCBI Taxonomy" id="1045776"/>
    <lineage>
        <taxon>Bacteria</taxon>
        <taxon>Bacillati</taxon>
        <taxon>Actinomycetota</taxon>
        <taxon>Actinomycetes</taxon>
        <taxon>Pseudonocardiales</taxon>
        <taxon>Pseudonocardiaceae</taxon>
        <taxon>Kutzneria</taxon>
    </lineage>
</organism>
<dbReference type="Pfam" id="PF00440">
    <property type="entry name" value="TetR_N"/>
    <property type="match status" value="1"/>
</dbReference>
<evidence type="ECO:0000256" key="2">
    <source>
        <dbReference type="ARBA" id="ARBA00023015"/>
    </source>
</evidence>
<dbReference type="InterPro" id="IPR050109">
    <property type="entry name" value="HTH-type_TetR-like_transc_reg"/>
</dbReference>
<dbReference type="GO" id="GO:0000976">
    <property type="term" value="F:transcription cis-regulatory region binding"/>
    <property type="evidence" value="ECO:0007669"/>
    <property type="project" value="TreeGrafter"/>
</dbReference>
<dbReference type="SUPFAM" id="SSF46689">
    <property type="entry name" value="Homeodomain-like"/>
    <property type="match status" value="1"/>
</dbReference>
<dbReference type="InterPro" id="IPR001647">
    <property type="entry name" value="HTH_TetR"/>
</dbReference>
<dbReference type="OrthoDB" id="3288227at2"/>
<keyword evidence="2" id="KW-0805">Transcription regulation</keyword>
<evidence type="ECO:0000256" key="4">
    <source>
        <dbReference type="ARBA" id="ARBA00023163"/>
    </source>
</evidence>
<sequence>MPRPSVEVERRAQILRATCRVIAENGLRNLRISDVARLAGLSGGTVHYYFDTKQDLAQAAFEDCFERSLERRRWLLDSRADAVTRLRQVVDSYVPGTPETVEAWKVWVELWAESPRSPRLRELNERLYGEWRRIVAAIVRDGQARGQVADGDPLVLANMLVGMIDGLAVQVLAGSQSLTADRMRTTCLEFVDTVLAAQNSPHPVPGRRARAQSTSDNA</sequence>
<dbReference type="InterPro" id="IPR036271">
    <property type="entry name" value="Tet_transcr_reg_TetR-rel_C_sf"/>
</dbReference>
<name>A0A3E0HB02_9PSEU</name>
<keyword evidence="1" id="KW-0678">Repressor</keyword>